<evidence type="ECO:0000313" key="1">
    <source>
        <dbReference type="EMBL" id="ABG50630.1"/>
    </source>
</evidence>
<name>Q116E4_TRIEI</name>
<proteinExistence type="predicted"/>
<dbReference type="RefSeq" id="WP_011611009.1">
    <property type="nucleotide sequence ID" value="NC_008312.1"/>
</dbReference>
<gene>
    <name evidence="1" type="ordered locus">Tery_1302</name>
</gene>
<dbReference type="OrthoDB" id="9786036at2"/>
<dbReference type="HOGENOM" id="CLU_1115376_0_0_3"/>
<protein>
    <recommendedName>
        <fullName evidence="2">Peptidase MA-like domain-containing protein</fullName>
    </recommendedName>
</protein>
<accession>Q116E4</accession>
<organism evidence="1">
    <name type="scientific">Trichodesmium erythraeum (strain IMS101)</name>
    <dbReference type="NCBI Taxonomy" id="203124"/>
    <lineage>
        <taxon>Bacteria</taxon>
        <taxon>Bacillati</taxon>
        <taxon>Cyanobacteriota</taxon>
        <taxon>Cyanophyceae</taxon>
        <taxon>Oscillatoriophycideae</taxon>
        <taxon>Oscillatoriales</taxon>
        <taxon>Microcoleaceae</taxon>
        <taxon>Trichodesmium</taxon>
    </lineage>
</organism>
<evidence type="ECO:0008006" key="2">
    <source>
        <dbReference type="Google" id="ProtNLM"/>
    </source>
</evidence>
<reference evidence="1" key="1">
    <citation type="submission" date="2006-06" db="EMBL/GenBank/DDBJ databases">
        <title>Complete sequence of Trichodesmium erythraeum IMS101.</title>
        <authorList>
            <consortium name="US DOE Joint Genome Institute"/>
            <person name="Copeland A."/>
            <person name="Lucas S."/>
            <person name="Lapidus A."/>
            <person name="Barry K."/>
            <person name="Detter J.C."/>
            <person name="Glavina del Rio T."/>
            <person name="Hammon N."/>
            <person name="Israni S."/>
            <person name="Dalin E."/>
            <person name="Tice H."/>
            <person name="Pitluck S."/>
            <person name="Kiss H."/>
            <person name="Munk A.C."/>
            <person name="Brettin T."/>
            <person name="Bruce D."/>
            <person name="Han C."/>
            <person name="Tapia R."/>
            <person name="Gilna P."/>
            <person name="Schmutz J."/>
            <person name="Larimer F."/>
            <person name="Land M."/>
            <person name="Hauser L."/>
            <person name="Kyrpides N."/>
            <person name="Kim E."/>
            <person name="Richardson P."/>
        </authorList>
    </citation>
    <scope>NUCLEOTIDE SEQUENCE [LARGE SCALE GENOMIC DNA]</scope>
    <source>
        <strain evidence="1">IMS101</strain>
    </source>
</reference>
<dbReference type="EMBL" id="CP000393">
    <property type="protein sequence ID" value="ABG50630.1"/>
    <property type="molecule type" value="Genomic_DNA"/>
</dbReference>
<dbReference type="AlphaFoldDB" id="Q116E4"/>
<dbReference type="KEGG" id="ter:Tery_1302"/>
<sequence>MVIISRIKFLLIVTISLIIFLYFPNLTFQKVSAQLILSPEINALDASFNKPKIYSFVESGFNYSQQLYGKPRIPVKKVNLNLNTTPLTSLDNANQGEFTIYLNRKPSEYAFHGQLAHEIFHLLNAQLLDCYAEGLATLFAEKLLTRNNLNWSGWEEYFQQGFEPFYGLSYFMMKEVSDTAGETNMSRLLEFVVYNNSMKKWMHINISEWLSSMSDNVKIEVEEVINKHITQVQQVTESNNQMYSCLEPS</sequence>